<keyword evidence="15" id="KW-0966">Cell projection</keyword>
<dbReference type="Gene3D" id="1.20.58.1120">
    <property type="match status" value="1"/>
</dbReference>
<keyword evidence="24" id="KW-1185">Reference proteome</keyword>
<dbReference type="KEGG" id="char:105903092"/>
<dbReference type="GO" id="GO:0005874">
    <property type="term" value="C:microtubule"/>
    <property type="evidence" value="ECO:0007669"/>
    <property type="project" value="UniProtKB-KW"/>
</dbReference>
<keyword evidence="6" id="KW-0547">Nucleotide-binding</keyword>
<feature type="coiled-coil region" evidence="21">
    <location>
        <begin position="3620"/>
        <end position="3647"/>
    </location>
</feature>
<dbReference type="Gene3D" id="3.10.490.20">
    <property type="match status" value="1"/>
</dbReference>
<dbReference type="FunFam" id="3.40.50.300:FF:006175">
    <property type="entry name" value="Uncharacterized protein"/>
    <property type="match status" value="1"/>
</dbReference>
<dbReference type="Pfam" id="PF12775">
    <property type="entry name" value="AAA_7"/>
    <property type="match status" value="1"/>
</dbReference>
<sequence>MADPETPRKGGKGSTKSKRSGSGKGRKGKAAGSTPASEEASTQQPQNEEELGSADETQAAGDIMASAGPEEEPDAYTVSLRDLFKTRVAIGGVTEASWKDEHNQALDTFVADVTVKLLVVYVDTFAGLKTGFSMPPQAIDQLAYFIRAEGTVIQPETFEGTVQFGMMHGAASESLLRLMNAVFAPNATLSNAWPESIKNNYLGHMHRFLTTLTDARFKLSGNTVLYVPMEAMQCTPEEAAKDKELVQRLEMVMIHWTRQIKEVLNAQETVETGDTAGPLEELSFWSSRCSDLSGISQQLQQPGVTHIHTVLQICKSSYVAPFCKLAKQIQDGSMQAQSNLSFLSLLREPCEELAQLKPSQLAPKLVHILNLIRVIWVNSIYYNTRERLTALLRKMSNEIIRLCCREISLERIFQGYMVSSKQTLHDCIQCCLAWRDLYLHSSQLHHKYSATGWVLDQTSIFALVDAFVQRCKDLLEVCDCQQQFARREEGEQMPLPCFAGRQGTEVTRSLLEMEATFDKSLQILRTVRKGILDVKNTSWHDDYNRFRAGVKDLEVMMQNLINSAFETTNTVEEGVQLIDVFQHLSGREAIKRTIDRKTVDVYSLFNKELNLVNKELSRKTFHLPAHMPKNAGHAHWARALRRRIDKPMEVLQKAHFMPQIGSGEEVCLAHAQLVQTLDELVRRIFSEWSQSLDRQSLKRLDQPLMVRSRDRNGMLDINFDRGLLNMFNEIHYWERLLFEIPHYVSEVYQRREELRNLRENVLLVVRDYNRIILALSPEELKLFKERIRFLDKKIQPGLSKILWSTKGASSQFINDCRLHSSKVQLIVDEYKLAKLAIGRYCVTMSELLLVRVDGRTVYREAELEQDQQAHKQSQLGRLKAAHQDIVTIMGRVYETFRQDGPEVQQHWVTFTEHMDSMVEEALRLNIKRSLQELSKAINGDSKTSPNPLFRVQVVLRQGALCTTEQVEFSPTLHKLAELVNSISPQLISTISVFQRLPDLLTRRRSQRKPVHTIIEQDEEVCKIQAAIAAGMTANAAHLQAYLKTWDKHREIWEINKDLFIRRYQRLNPPVSSFDADIARYTEVANNVQKEETVLSVQFVLLDCAPLKFSLVQHCNEWQGKFTQLLSLMASTRLRELHTFLQDNAHRLSQPPQTLVELADSLKRLETLQGDLGKIESQIPPIHEQFAILEKYEVTVDQSVQELLEALNGEWVWFQEVVIDSDIMLKKHKDKFKSGLIFSAEEFKKKMQASVQDFNNTGPFNSAVGSGAALQQVESLCTQLRTLKEEESGIRNGLSMFKIEQPISKDIQTLEKDLDSLQQVWEITQQWEQHWDEWKVGRFSTLETESMESTAQALFKTLTKLSRELKDKQWEIVETSKGKISQFKTTIPLITDLRNPAMRERHWNQIRHEGQCAFDQTSDDFTLERIVALGLDQYAERICEISGAASKELSIEQSLESITHTWEEICLDIAPYKDKGHHRLRGTEEVFQALEENQVTLSTMKASRFVRAFEKVVDYWERSLSLVLEVIEMILTVQRQWMYLENIFLGEDIRKQLPKESTEFDDINSSWKTIMDRLHKDNNALRGTHHPGLPEKLSEMNSKLEEIQKSLDMYLETKRQIFPRFYFLSNDDLLEILGQSRNPEAVQPHLKKCFDNIKSLRIGKVGISGSKSEANGMFSADGEYVEFTHPVLLEGPVEAWLCDVERTMRWSLKDSLKNCRMALIKMTGKRDKWVKDWPGQMVLTASQIQWTTDVTKALLTSKERGDKSALKSMKKKQVSMLNRYSEAIRGNLSNIMRLKIVALVTVEVHARDVIDKLAKAGCCDVNAFDWLCQLRLYWDKEVDNCIIRQTNTHFAYGYEYLGNSGRLVITPLTDRCFMTLTTALHLHRGGSPKGPAGTGKTETVKDLGKSLGMYVIVVNCSEGLDFKSMGRMYSGLAQTGAWGCFDEFNRINIEVLSVVAQQILSILSSLSAGATSFIFEGREIRLVWSCGIFITMNPGYAGRTELPDNLKSMFRPISMVVPDSTLIAEIILFGEGFNNCKVLAKKVFTLYSLAVQQLSQQDHYDFGLRALTSLLRYAGKKRRVCADVADEEILLMSMKDMNIAKLASIDVPLFSAIVQDLFPGVDTPTIDYGQLKEMIEKELRASGLQVTPFTVMKIIQLYETKNSRHSTMIVGKTGSGKSITWKTLQSTLSSLHRKGESGFNHVRECPLNPKAVSLGELYGEYDLSTNEWTDGVLSSLMRNACADEKPDEKWIVFDGPVDTLWIESMNSVMDDNKVLTLINGERISMPDQVSLLFEVEDLAVASPATVSRCGMVYNDYSDLGWKPYVRSWMDKRKKVEVEHLQRLFDAYTEKTLLFKKGNCKELVPITELNGVMSLCKLYDTLATLENGVNPQDSEHYGRMVELWFLFSLIWSLCASVDEDGRKKIDNFLRELEGTFPNKDTIYEYYVETKTKGWAPFENKLLQSWRYPANAPFYKIMVPTVDTVRYNFLVQALVGSQYPVLLTGPVGTGKTSVAQGVLQALNPTKWTTLTVNMSSQTTSDNVQAIIESRVEKRTKGVYVPVGGKRMLAFLDDLNMPAVDDFGSQPPLELLRLWIDYGFWYDRQKQTLKCVKDMYLLTSMGPPGGGRTHISGRLQSRFNLINMTFPAESQIKRIYGTMINQKLQEFEEEVKPIGGILTQATLELYYAIVARFLPTPAKIHYLFNLRDISRVFQGLLRAHRDFHDTKQSITRLWIHECFRVFSDRLVDQADMEAFVALLTDKLGSLFEQTYHNICPNKQQPIFGDFLREPRVYEDLLDFKALKSFMETQLEDYSLTPGVVPMSLVLFRDAIEHVTRVVRVISQPRGNMLLVGIGGSGRQSLARLAAYTCEYLLFQVEVTKQYRKQEFREDIKRLYRMAGVDNKPTVFLFNDTQIVDESFLEDINNILSSGEVPNLYKSDEFEEVQSALSDSARKDNILETSESMFAYLIERVRNNLHIVLCMSPVGDPFRNFIRQYPALVNCTTIDWFSEWPRDALLEVAERYLDGIALGNVEAIQSKVATIFVTMHQSVTVFSLRMKEELKRHNYVTPTNYLELVSGYKKLLAEKRGELGEQVTKLRNGLFKIDDTRTKVEAMSVELEEAKKKVAEFQKQCEEYLVTIVQQKREADEQQKAVSAHSEKIGAEEIKCKAMAENAQRDLDEALPALAEAMKALESLNKKDMTEIKSYGRPPALVETVMQAVMILLCVEPTWAEAKRQLGESNFIKQLMHFDTDNISDRVLKKIGQYCTQPDFQPEIIGRVSLAARSLCMWVRAMEVYGRIFRVVEPKRARLNAATSQLAEKQSILADSKAKLREVGEKLEQLKSSYDEKLAQKEDLRRRSEDMELKLDRAGKLVTGLAGERVRWEQTVVGLESNMGYLVGDCLLAAAFLSYMGPFLSNYRDELVTSIWMKKISELQVPCSPGFSFAVFLSKPTAVREWNIQGLPSDAFSTENGVIVTRGNRWPLMVDPQGQALKWIKNMESKRGLKVIDLQMPDFLRVLENAVQFGSPVLLQNVQEELDPSLAPILNKSLTRVGGRLLLKLGDKEVEYNLDFRFYITTKLSNPHYTPEISTKTTIVNFAVKEQGLEAQLLGIVVRKERPDLETQKDSLVINIASGKRKLQELEDEILRLLNEATGSLLDDVQLVNTLQSSKVTATEVSEQLETSELTEIKIDTAREAYRPCAQRASILFFVLNDMGRIDPMYQFSLDAYIDLFNLSMEKSKRSHKLEERIANLNDYHTYAVYRFTCRGLFETHKLLFSFHMCAKILEVVGKLNMDEYSFFLRGGLVLDKEGQMDNPCTSWLSESNWDNVTELDKLTNFHGLMASFEQYPRDWNLWFTSPEPENAPLPGEWENSCNELQRMLIVRSLRQDRVSFCVTSFIINNLGSRFVEPPVLDMKAVVEDSTTKTPLIFVLSPGVDPTVQLVLLAETSGMGRRFHALSLGQGQAPIATRMIKEGVKNGHWVFLANCHLSMSWMPQLDKLVEQLQVEDPHKDFRLWLSSSPHPDFPIAILQAGIKMTTEPPKGVKSNMKRLYHQVTEVQFLRCQRPVQYRKLLFALCFFHSILLERKKFLQLGWNIIYSFNDSDFEVSENLMSLYLDEYEEIPWDALKYLIAGVNYGGHVTDDWDRRLLTTYINDYFCEGTVNTPYFMLSSLITYYIPKDGPQASYREHISLLPAVENPEVFGQHPNADIASQIAETRTLFDTLLSLQPQVTSTAATGARPSREDMVLELSADVLQKIPPLLDYEGTRQLLQGDPSPLNVVLLQEIQRYNALLHTIRSSLIELEKGIKGLVVMSSSLEETFNCIYDARVPPLWEKTYSSLKPLASWTRDLCQRVDQFARWAETAHPPVLFWLSGFTFPTGFLTAVLQAAARQLNVSIDTLSWEFIVSTVDDNNLLFPPKDGVFIRGLYLEGAGWDKKNSCLVEAQPMQLVCPIPTIHFRPMENRKKIAKSMYLCPCYYFPVRSGGAGRASFVVAVDLKSGAMPFDHWVRRGTALLMSLDM</sequence>
<dbReference type="InterPro" id="IPR024743">
    <property type="entry name" value="Dynein_HC_stalk"/>
</dbReference>
<organism evidence="24 25">
    <name type="scientific">Clupea harengus</name>
    <name type="common">Atlantic herring</name>
    <dbReference type="NCBI Taxonomy" id="7950"/>
    <lineage>
        <taxon>Eukaryota</taxon>
        <taxon>Metazoa</taxon>
        <taxon>Chordata</taxon>
        <taxon>Craniata</taxon>
        <taxon>Vertebrata</taxon>
        <taxon>Euteleostomi</taxon>
        <taxon>Actinopterygii</taxon>
        <taxon>Neopterygii</taxon>
        <taxon>Teleostei</taxon>
        <taxon>Clupei</taxon>
        <taxon>Clupeiformes</taxon>
        <taxon>Clupeoidei</taxon>
        <taxon>Clupeidae</taxon>
        <taxon>Clupea</taxon>
    </lineage>
</organism>
<evidence type="ECO:0000256" key="22">
    <source>
        <dbReference type="SAM" id="MobiDB-lite"/>
    </source>
</evidence>
<dbReference type="FunFam" id="1.20.140.100:FF:000006">
    <property type="entry name" value="dynein heavy chain 2, axonemal"/>
    <property type="match status" value="1"/>
</dbReference>
<dbReference type="GO" id="GO:0031514">
    <property type="term" value="C:motile cilium"/>
    <property type="evidence" value="ECO:0007669"/>
    <property type="project" value="UniProtKB-ARBA"/>
</dbReference>
<dbReference type="Pfam" id="PF08393">
    <property type="entry name" value="DHC_N2"/>
    <property type="match status" value="1"/>
</dbReference>
<evidence type="ECO:0000259" key="23">
    <source>
        <dbReference type="SMART" id="SM00382"/>
    </source>
</evidence>
<dbReference type="InterPro" id="IPR041466">
    <property type="entry name" value="Dynein_AAA5_ext"/>
</dbReference>
<dbReference type="Gene3D" id="1.20.920.30">
    <property type="match status" value="1"/>
</dbReference>
<evidence type="ECO:0000256" key="2">
    <source>
        <dbReference type="ARBA" id="ARBA00008887"/>
    </source>
</evidence>
<keyword evidence="9" id="KW-0282">Flagellum</keyword>
<comment type="subcellular location">
    <subcellularLocation>
        <location evidence="1">Cytoplasm</location>
        <location evidence="1">Cytoskeleton</location>
        <location evidence="1">Flagellum axoneme</location>
    </subcellularLocation>
</comment>
<dbReference type="Gene3D" id="1.10.287.2620">
    <property type="match status" value="1"/>
</dbReference>
<dbReference type="Gene3D" id="3.20.180.20">
    <property type="entry name" value="Dynein heavy chain, N-terminal domain 2"/>
    <property type="match status" value="1"/>
</dbReference>
<dbReference type="InterPro" id="IPR035706">
    <property type="entry name" value="AAA_9"/>
</dbReference>
<protein>
    <recommendedName>
        <fullName evidence="18">Dynein axonemal heavy chain 2</fullName>
    </recommendedName>
    <alternativeName>
        <fullName evidence="20">Axonemal beta dynein heavy chain 2</fullName>
    </alternativeName>
    <alternativeName>
        <fullName evidence="19">Ciliary dynein heavy chain 2</fullName>
    </alternativeName>
</protein>
<dbReference type="Gene3D" id="1.10.8.1220">
    <property type="match status" value="1"/>
</dbReference>
<evidence type="ECO:0000256" key="19">
    <source>
        <dbReference type="ARBA" id="ARBA00078558"/>
    </source>
</evidence>
<dbReference type="Gene3D" id="1.10.8.710">
    <property type="match status" value="1"/>
</dbReference>
<dbReference type="Pfam" id="PF25007">
    <property type="entry name" value="DYH2-5-8_CC"/>
    <property type="match status" value="1"/>
</dbReference>
<evidence type="ECO:0000256" key="18">
    <source>
        <dbReference type="ARBA" id="ARBA00071813"/>
    </source>
</evidence>
<feature type="compositionally biased region" description="Polar residues" evidence="22">
    <location>
        <begin position="35"/>
        <end position="46"/>
    </location>
</feature>
<gene>
    <name evidence="25" type="primary">dnah2</name>
</gene>
<evidence type="ECO:0000256" key="11">
    <source>
        <dbReference type="ARBA" id="ARBA00023054"/>
    </source>
</evidence>
<dbReference type="FunFam" id="3.20.180.20:FF:000003">
    <property type="entry name" value="Dynein heavy chain 12, axonemal"/>
    <property type="match status" value="1"/>
</dbReference>
<dbReference type="InterPro" id="IPR042228">
    <property type="entry name" value="Dynein_linker_3"/>
</dbReference>
<dbReference type="GO" id="GO:0007018">
    <property type="term" value="P:microtubule-based movement"/>
    <property type="evidence" value="ECO:0007669"/>
    <property type="project" value="InterPro"/>
</dbReference>
<keyword evidence="10" id="KW-0243">Dynein</keyword>
<dbReference type="InterPro" id="IPR041658">
    <property type="entry name" value="AAA_lid_11"/>
</dbReference>
<dbReference type="Pfam" id="PF08385">
    <property type="entry name" value="DHC_N1"/>
    <property type="match status" value="1"/>
</dbReference>
<dbReference type="FunFam" id="1.10.8.720:FF:000008">
    <property type="entry name" value="Dynein axonemal heavy chain 2"/>
    <property type="match status" value="1"/>
</dbReference>
<dbReference type="Pfam" id="PF12780">
    <property type="entry name" value="AAA_8"/>
    <property type="match status" value="1"/>
</dbReference>
<dbReference type="FunFam" id="1.10.8.710:FF:000001">
    <property type="entry name" value="Dynein axonemal heavy chain 2"/>
    <property type="match status" value="1"/>
</dbReference>
<keyword evidence="8" id="KW-0067">ATP-binding</keyword>
<dbReference type="FunFam" id="1.20.920.20:FF:000014">
    <property type="entry name" value="dynein heavy chain 2, axonemal"/>
    <property type="match status" value="1"/>
</dbReference>
<dbReference type="InterPro" id="IPR004273">
    <property type="entry name" value="Dynein_heavy_D6_P-loop"/>
</dbReference>
<dbReference type="Pfam" id="PF12774">
    <property type="entry name" value="AAA_6"/>
    <property type="match status" value="1"/>
</dbReference>
<dbReference type="Pfam" id="PF03028">
    <property type="entry name" value="Dynein_heavy"/>
    <property type="match status" value="1"/>
</dbReference>
<dbReference type="Gene3D" id="6.10.140.1060">
    <property type="match status" value="1"/>
</dbReference>
<evidence type="ECO:0000256" key="13">
    <source>
        <dbReference type="ARBA" id="ARBA00023175"/>
    </source>
</evidence>
<dbReference type="PANTHER" id="PTHR46961:SF8">
    <property type="entry name" value="DYNEIN AXONEMAL HEAVY CHAIN 7"/>
    <property type="match status" value="1"/>
</dbReference>
<evidence type="ECO:0000256" key="8">
    <source>
        <dbReference type="ARBA" id="ARBA00022840"/>
    </source>
</evidence>
<dbReference type="Gene3D" id="1.10.472.130">
    <property type="match status" value="1"/>
</dbReference>
<evidence type="ECO:0000256" key="17">
    <source>
        <dbReference type="ARBA" id="ARBA00064223"/>
    </source>
</evidence>
<dbReference type="Pfam" id="PF17857">
    <property type="entry name" value="AAA_lid_1"/>
    <property type="match status" value="1"/>
</dbReference>
<feature type="compositionally biased region" description="Basic residues" evidence="22">
    <location>
        <begin position="9"/>
        <end position="29"/>
    </location>
</feature>
<dbReference type="GO" id="GO:0005858">
    <property type="term" value="C:axonemal dynein complex"/>
    <property type="evidence" value="ECO:0007669"/>
    <property type="project" value="UniProtKB-ARBA"/>
</dbReference>
<dbReference type="CDD" id="cd00009">
    <property type="entry name" value="AAA"/>
    <property type="match status" value="1"/>
</dbReference>
<dbReference type="FunFam" id="1.20.920.30:FF:000005">
    <property type="entry name" value="Dynein, axonemal, heavy chain 2"/>
    <property type="match status" value="1"/>
</dbReference>
<dbReference type="FunFam" id="1.10.8.1220:FF:000001">
    <property type="entry name" value="Dynein axonemal heavy chain 5"/>
    <property type="match status" value="1"/>
</dbReference>
<dbReference type="FunFam" id="3.10.490.20:FF:000008">
    <property type="entry name" value="dynein heavy chain 2, axonemal"/>
    <property type="match status" value="1"/>
</dbReference>
<dbReference type="Pfam" id="PF17852">
    <property type="entry name" value="Dynein_AAA_lid"/>
    <property type="match status" value="1"/>
</dbReference>
<dbReference type="InterPro" id="IPR041589">
    <property type="entry name" value="DNAH3_AAA_lid_1"/>
</dbReference>
<keyword evidence="3" id="KW-0963">Cytoplasm</keyword>
<dbReference type="FunFam" id="3.40.50.300:FF:000815">
    <property type="entry name" value="Dynein heavy chain 2, axonemal"/>
    <property type="match status" value="1"/>
</dbReference>
<dbReference type="Proteomes" id="UP000515152">
    <property type="component" value="Chromosome 18"/>
</dbReference>
<dbReference type="InterPro" id="IPR041228">
    <property type="entry name" value="Dynein_C"/>
</dbReference>
<dbReference type="InterPro" id="IPR013594">
    <property type="entry name" value="Dynein_heavy_tail"/>
</dbReference>
<dbReference type="InterPro" id="IPR024317">
    <property type="entry name" value="Dynein_heavy_chain_D4_dom"/>
</dbReference>
<keyword evidence="12" id="KW-0969">Cilium</keyword>
<dbReference type="InterPro" id="IPR056759">
    <property type="entry name" value="DYH2-5-8_CC"/>
</dbReference>
<evidence type="ECO:0000256" key="3">
    <source>
        <dbReference type="ARBA" id="ARBA00022490"/>
    </source>
</evidence>
<evidence type="ECO:0000256" key="1">
    <source>
        <dbReference type="ARBA" id="ARBA00004611"/>
    </source>
</evidence>
<dbReference type="GO" id="GO:0005524">
    <property type="term" value="F:ATP binding"/>
    <property type="evidence" value="ECO:0007669"/>
    <property type="project" value="UniProtKB-KW"/>
</dbReference>
<dbReference type="FunFam" id="1.10.472.130:FF:000003">
    <property type="entry name" value="Dynein, axonemal, heavy chain 2"/>
    <property type="match status" value="1"/>
</dbReference>
<dbReference type="SUPFAM" id="SSF52540">
    <property type="entry name" value="P-loop containing nucleoside triphosphate hydrolases"/>
    <property type="match status" value="4"/>
</dbReference>
<dbReference type="FunFam" id="1.10.287.2620:FF:000002">
    <property type="entry name" value="Dynein heavy chain 2, axonemal"/>
    <property type="match status" value="1"/>
</dbReference>
<dbReference type="Pfam" id="PF18198">
    <property type="entry name" value="AAA_lid_11"/>
    <property type="match status" value="1"/>
</dbReference>
<keyword evidence="13" id="KW-0505">Motor protein</keyword>
<dbReference type="PANTHER" id="PTHR46961">
    <property type="entry name" value="DYNEIN HEAVY CHAIN 1, AXONEMAL-LIKE PROTEIN"/>
    <property type="match status" value="1"/>
</dbReference>
<dbReference type="FunFam" id="3.40.50.300:FF:002141">
    <property type="entry name" value="Dynein heavy chain"/>
    <property type="match status" value="1"/>
</dbReference>
<feature type="coiled-coil region" evidence="21">
    <location>
        <begin position="3100"/>
        <end position="3155"/>
    </location>
</feature>
<evidence type="ECO:0000256" key="6">
    <source>
        <dbReference type="ARBA" id="ARBA00022741"/>
    </source>
</evidence>
<dbReference type="InterPro" id="IPR013602">
    <property type="entry name" value="Dynein_heavy_linker"/>
</dbReference>
<comment type="subunit">
    <text evidence="17">Part of the axonemal inner dynein arm complex that consists of at least two heavy chains and a number of intermediate and light chains. Interacts with DNAI4.</text>
</comment>
<accession>A0A6P8GNK8</accession>
<keyword evidence="4" id="KW-0493">Microtubule</keyword>
<name>A0A6P8GNK8_CLUHA</name>
<evidence type="ECO:0000256" key="9">
    <source>
        <dbReference type="ARBA" id="ARBA00022846"/>
    </source>
</evidence>
<dbReference type="Pfam" id="PF12777">
    <property type="entry name" value="MT"/>
    <property type="match status" value="1"/>
</dbReference>
<dbReference type="InterPro" id="IPR042219">
    <property type="entry name" value="AAA_lid_11_sf"/>
</dbReference>
<dbReference type="Gene3D" id="1.20.140.100">
    <property type="entry name" value="Dynein heavy chain, N-terminal domain 2"/>
    <property type="match status" value="1"/>
</dbReference>
<feature type="coiled-coil region" evidence="21">
    <location>
        <begin position="3320"/>
        <end position="3368"/>
    </location>
</feature>
<dbReference type="InterPro" id="IPR043157">
    <property type="entry name" value="Dynein_AAA1S"/>
</dbReference>
<evidence type="ECO:0000256" key="4">
    <source>
        <dbReference type="ARBA" id="ARBA00022701"/>
    </source>
</evidence>
<evidence type="ECO:0000256" key="16">
    <source>
        <dbReference type="ARBA" id="ARBA00053635"/>
    </source>
</evidence>
<dbReference type="Gene3D" id="1.10.8.720">
    <property type="entry name" value="Region D6 of dynein motor"/>
    <property type="match status" value="1"/>
</dbReference>
<dbReference type="CTD" id="146754"/>
<dbReference type="Gene3D" id="1.20.1270.280">
    <property type="match status" value="1"/>
</dbReference>
<evidence type="ECO:0000256" key="7">
    <source>
        <dbReference type="ARBA" id="ARBA00022803"/>
    </source>
</evidence>
<evidence type="ECO:0000256" key="21">
    <source>
        <dbReference type="SAM" id="Coils"/>
    </source>
</evidence>
<feature type="region of interest" description="Disordered" evidence="22">
    <location>
        <begin position="1"/>
        <end position="56"/>
    </location>
</feature>
<dbReference type="FunFam" id="1.20.58.1120:FF:000012">
    <property type="entry name" value="Dynein, axonemal, heavy chain 2"/>
    <property type="match status" value="1"/>
</dbReference>
<comment type="function">
    <text evidence="16">As part of the axonemal inner dynein arm complex plays a central role in ciliary beat. Expressed in sperm flagellum, it is required for sperm motility. Dyneins are microtubule-based molecular motors possessing ATPase activities that can convert the chemical energy of ATP into relative sliding between adjacent microtubule doublets to generate ciliary bending.</text>
</comment>
<dbReference type="FunFam" id="3.40.50.300:FF:000044">
    <property type="entry name" value="Dynein heavy chain 5, axonemal"/>
    <property type="match status" value="1"/>
</dbReference>
<evidence type="ECO:0000256" key="20">
    <source>
        <dbReference type="ARBA" id="ARBA00082099"/>
    </source>
</evidence>
<dbReference type="Gene3D" id="1.20.920.20">
    <property type="match status" value="1"/>
</dbReference>
<dbReference type="Gene3D" id="3.40.50.300">
    <property type="entry name" value="P-loop containing nucleotide triphosphate hydrolases"/>
    <property type="match status" value="5"/>
</dbReference>
<dbReference type="Pfam" id="PF12781">
    <property type="entry name" value="AAA_9"/>
    <property type="match status" value="1"/>
</dbReference>
<evidence type="ECO:0000256" key="15">
    <source>
        <dbReference type="ARBA" id="ARBA00023273"/>
    </source>
</evidence>
<keyword evidence="5" id="KW-0677">Repeat</keyword>
<dbReference type="InterPro" id="IPR042222">
    <property type="entry name" value="Dynein_2_N"/>
</dbReference>
<dbReference type="FunFam" id="1.20.1270.280:FF:000007">
    <property type="entry name" value="dynein heavy chain 2, axonemal"/>
    <property type="match status" value="1"/>
</dbReference>
<dbReference type="Pfam" id="PF18199">
    <property type="entry name" value="Dynein_C"/>
    <property type="match status" value="1"/>
</dbReference>
<evidence type="ECO:0000256" key="5">
    <source>
        <dbReference type="ARBA" id="ARBA00022737"/>
    </source>
</evidence>
<dbReference type="RefSeq" id="XP_031440809.1">
    <property type="nucleotide sequence ID" value="XM_031584949.2"/>
</dbReference>
<dbReference type="FunFam" id="3.40.50.300:FF:000049">
    <property type="entry name" value="Dynein, axonemal, heavy chain 5"/>
    <property type="match status" value="1"/>
</dbReference>
<dbReference type="GO" id="GO:0008569">
    <property type="term" value="F:minus-end-directed microtubule motor activity"/>
    <property type="evidence" value="ECO:0007669"/>
    <property type="project" value="InterPro"/>
</dbReference>
<keyword evidence="14" id="KW-0206">Cytoskeleton</keyword>
<evidence type="ECO:0000256" key="14">
    <source>
        <dbReference type="ARBA" id="ARBA00023212"/>
    </source>
</evidence>
<feature type="domain" description="AAA+ ATPase" evidence="23">
    <location>
        <begin position="2494"/>
        <end position="2641"/>
    </location>
</feature>
<dbReference type="OrthoDB" id="10251809at2759"/>
<dbReference type="InterPro" id="IPR043160">
    <property type="entry name" value="Dynein_C_barrel"/>
</dbReference>
<dbReference type="GO" id="GO:0051959">
    <property type="term" value="F:dynein light intermediate chain binding"/>
    <property type="evidence" value="ECO:0007669"/>
    <property type="project" value="InterPro"/>
</dbReference>
<evidence type="ECO:0000256" key="10">
    <source>
        <dbReference type="ARBA" id="ARBA00023017"/>
    </source>
</evidence>
<dbReference type="SMART" id="SM00382">
    <property type="entry name" value="AAA"/>
    <property type="match status" value="2"/>
</dbReference>
<dbReference type="FunFam" id="3.40.50.300:FF:004557">
    <property type="entry name" value="Predicted protein"/>
    <property type="match status" value="1"/>
</dbReference>
<dbReference type="InterPro" id="IPR035699">
    <property type="entry name" value="AAA_6"/>
</dbReference>
<evidence type="ECO:0000313" key="25">
    <source>
        <dbReference type="RefSeq" id="XP_031440809.1"/>
    </source>
</evidence>
<dbReference type="GO" id="GO:0045505">
    <property type="term" value="F:dynein intermediate chain binding"/>
    <property type="evidence" value="ECO:0007669"/>
    <property type="project" value="InterPro"/>
</dbReference>
<evidence type="ECO:0000256" key="12">
    <source>
        <dbReference type="ARBA" id="ARBA00023069"/>
    </source>
</evidence>
<dbReference type="GeneID" id="105903092"/>
<proteinExistence type="inferred from homology"/>
<reference evidence="25" key="1">
    <citation type="submission" date="2025-08" db="UniProtKB">
        <authorList>
            <consortium name="RefSeq"/>
        </authorList>
    </citation>
    <scope>IDENTIFICATION</scope>
</reference>
<comment type="similarity">
    <text evidence="2">Belongs to the dynein heavy chain family.</text>
</comment>
<keyword evidence="7" id="KW-0802">TPR repeat</keyword>
<feature type="domain" description="AAA+ ATPase" evidence="23">
    <location>
        <begin position="1883"/>
        <end position="2019"/>
    </location>
</feature>
<keyword evidence="11 21" id="KW-0175">Coiled coil</keyword>
<evidence type="ECO:0000313" key="24">
    <source>
        <dbReference type="Proteomes" id="UP000515152"/>
    </source>
</evidence>
<dbReference type="InterPro" id="IPR026983">
    <property type="entry name" value="DHC"/>
</dbReference>
<dbReference type="InterPro" id="IPR027417">
    <property type="entry name" value="P-loop_NTPase"/>
</dbReference>
<dbReference type="InterPro" id="IPR003593">
    <property type="entry name" value="AAA+_ATPase"/>
</dbReference>